<dbReference type="InterPro" id="IPR001584">
    <property type="entry name" value="Integrase_cat-core"/>
</dbReference>
<sequence length="142" mass="16180">MEMIPTADMTAETVYRAFLSVWISRFGCPAIKTTDQGTNFESSLFRELSNLLGTNRIRCCAYHPKVNGLVERLHRYISKHTRIQSGVKSSQLYFSACVLLLKRISMPLVQNLSMELLSDCHLIFSPQTRLPLPAIKLMSHFT</sequence>
<keyword evidence="3" id="KW-1185">Reference proteome</keyword>
<accession>A0A8X6W3I5</accession>
<feature type="domain" description="Integrase catalytic" evidence="1">
    <location>
        <begin position="1"/>
        <end position="134"/>
    </location>
</feature>
<dbReference type="GO" id="GO:0015074">
    <property type="term" value="P:DNA integration"/>
    <property type="evidence" value="ECO:0007669"/>
    <property type="project" value="InterPro"/>
</dbReference>
<evidence type="ECO:0000259" key="1">
    <source>
        <dbReference type="PROSITE" id="PS50994"/>
    </source>
</evidence>
<evidence type="ECO:0000313" key="3">
    <source>
        <dbReference type="Proteomes" id="UP000887159"/>
    </source>
</evidence>
<organism evidence="2 3">
    <name type="scientific">Trichonephila clavipes</name>
    <name type="common">Golden silk orbweaver</name>
    <name type="synonym">Nephila clavipes</name>
    <dbReference type="NCBI Taxonomy" id="2585209"/>
    <lineage>
        <taxon>Eukaryota</taxon>
        <taxon>Metazoa</taxon>
        <taxon>Ecdysozoa</taxon>
        <taxon>Arthropoda</taxon>
        <taxon>Chelicerata</taxon>
        <taxon>Arachnida</taxon>
        <taxon>Araneae</taxon>
        <taxon>Araneomorphae</taxon>
        <taxon>Entelegynae</taxon>
        <taxon>Araneoidea</taxon>
        <taxon>Nephilidae</taxon>
        <taxon>Trichonephila</taxon>
    </lineage>
</organism>
<dbReference type="InterPro" id="IPR036397">
    <property type="entry name" value="RNaseH_sf"/>
</dbReference>
<dbReference type="Gene3D" id="3.30.420.10">
    <property type="entry name" value="Ribonuclease H-like superfamily/Ribonuclease H"/>
    <property type="match status" value="1"/>
</dbReference>
<protein>
    <submittedName>
        <fullName evidence="2">Transposon Tf2-6 polyprotein</fullName>
    </submittedName>
</protein>
<dbReference type="EMBL" id="BMAU01021379">
    <property type="protein sequence ID" value="GFY27385.1"/>
    <property type="molecule type" value="Genomic_DNA"/>
</dbReference>
<reference evidence="2" key="1">
    <citation type="submission" date="2020-08" db="EMBL/GenBank/DDBJ databases">
        <title>Multicomponent nature underlies the extraordinary mechanical properties of spider dragline silk.</title>
        <authorList>
            <person name="Kono N."/>
            <person name="Nakamura H."/>
            <person name="Mori M."/>
            <person name="Yoshida Y."/>
            <person name="Ohtoshi R."/>
            <person name="Malay A.D."/>
            <person name="Moran D.A.P."/>
            <person name="Tomita M."/>
            <person name="Numata K."/>
            <person name="Arakawa K."/>
        </authorList>
    </citation>
    <scope>NUCLEOTIDE SEQUENCE</scope>
</reference>
<dbReference type="PROSITE" id="PS50994">
    <property type="entry name" value="INTEGRASE"/>
    <property type="match status" value="1"/>
</dbReference>
<dbReference type="SUPFAM" id="SSF53098">
    <property type="entry name" value="Ribonuclease H-like"/>
    <property type="match status" value="1"/>
</dbReference>
<dbReference type="PANTHER" id="PTHR38681:SF1">
    <property type="entry name" value="RETROVIRUS-RELATED POL POLYPROTEIN FROM TRANSPOSON 412-LIKE PROTEIN"/>
    <property type="match status" value="1"/>
</dbReference>
<proteinExistence type="predicted"/>
<dbReference type="GO" id="GO:0003676">
    <property type="term" value="F:nucleic acid binding"/>
    <property type="evidence" value="ECO:0007669"/>
    <property type="project" value="InterPro"/>
</dbReference>
<evidence type="ECO:0000313" key="2">
    <source>
        <dbReference type="EMBL" id="GFY27385.1"/>
    </source>
</evidence>
<name>A0A8X6W3I5_TRICX</name>
<comment type="caution">
    <text evidence="2">The sequence shown here is derived from an EMBL/GenBank/DDBJ whole genome shotgun (WGS) entry which is preliminary data.</text>
</comment>
<dbReference type="AlphaFoldDB" id="A0A8X6W3I5"/>
<dbReference type="PANTHER" id="PTHR38681">
    <property type="entry name" value="RETROVIRUS-RELATED POL POLYPROTEIN FROM TRANSPOSON 412-LIKE PROTEIN-RELATED"/>
    <property type="match status" value="1"/>
</dbReference>
<gene>
    <name evidence="2" type="primary">Tf2-6_59</name>
    <name evidence="2" type="ORF">TNCV_2070051</name>
</gene>
<dbReference type="Proteomes" id="UP000887159">
    <property type="component" value="Unassembled WGS sequence"/>
</dbReference>
<dbReference type="InterPro" id="IPR012337">
    <property type="entry name" value="RNaseH-like_sf"/>
</dbReference>